<dbReference type="GeneID" id="70232814"/>
<evidence type="ECO:0000313" key="2">
    <source>
        <dbReference type="EMBL" id="KAH3671135.1"/>
    </source>
</evidence>
<organism evidence="2 3">
    <name type="scientific">Ogataea philodendri</name>
    <dbReference type="NCBI Taxonomy" id="1378263"/>
    <lineage>
        <taxon>Eukaryota</taxon>
        <taxon>Fungi</taxon>
        <taxon>Dikarya</taxon>
        <taxon>Ascomycota</taxon>
        <taxon>Saccharomycotina</taxon>
        <taxon>Pichiomycetes</taxon>
        <taxon>Pichiales</taxon>
        <taxon>Pichiaceae</taxon>
        <taxon>Ogataea</taxon>
    </lineage>
</organism>
<comment type="caution">
    <text evidence="2">The sequence shown here is derived from an EMBL/GenBank/DDBJ whole genome shotgun (WGS) entry which is preliminary data.</text>
</comment>
<keyword evidence="3" id="KW-1185">Reference proteome</keyword>
<feature type="compositionally biased region" description="Basic and acidic residues" evidence="1">
    <location>
        <begin position="31"/>
        <end position="58"/>
    </location>
</feature>
<dbReference type="EMBL" id="JAEUBE010000084">
    <property type="protein sequence ID" value="KAH3671135.1"/>
    <property type="molecule type" value="Genomic_DNA"/>
</dbReference>
<reference evidence="2" key="2">
    <citation type="submission" date="2021-01" db="EMBL/GenBank/DDBJ databases">
        <authorList>
            <person name="Schikora-Tamarit M.A."/>
        </authorList>
    </citation>
    <scope>NUCLEOTIDE SEQUENCE</scope>
    <source>
        <strain evidence="2">CBS6075</strain>
    </source>
</reference>
<feature type="region of interest" description="Disordered" evidence="1">
    <location>
        <begin position="31"/>
        <end position="67"/>
    </location>
</feature>
<evidence type="ECO:0000313" key="3">
    <source>
        <dbReference type="Proteomes" id="UP000769157"/>
    </source>
</evidence>
<feature type="region of interest" description="Disordered" evidence="1">
    <location>
        <begin position="80"/>
        <end position="118"/>
    </location>
</feature>
<dbReference type="AlphaFoldDB" id="A0A9P8TA99"/>
<reference evidence="2" key="1">
    <citation type="journal article" date="2021" name="Open Biol.">
        <title>Shared evolutionary footprints suggest mitochondrial oxidative damage underlies multiple complex I losses in fungi.</title>
        <authorList>
            <person name="Schikora-Tamarit M.A."/>
            <person name="Marcet-Houben M."/>
            <person name="Nosek J."/>
            <person name="Gabaldon T."/>
        </authorList>
    </citation>
    <scope>NUCLEOTIDE SEQUENCE</scope>
    <source>
        <strain evidence="2">CBS6075</strain>
    </source>
</reference>
<protein>
    <submittedName>
        <fullName evidence="2">Uncharacterized protein</fullName>
    </submittedName>
</protein>
<dbReference type="Proteomes" id="UP000769157">
    <property type="component" value="Unassembled WGS sequence"/>
</dbReference>
<gene>
    <name evidence="2" type="ORF">OGAPHI_000846</name>
</gene>
<accession>A0A9P8TA99</accession>
<evidence type="ECO:0000256" key="1">
    <source>
        <dbReference type="SAM" id="MobiDB-lite"/>
    </source>
</evidence>
<dbReference type="RefSeq" id="XP_046064503.1">
    <property type="nucleotide sequence ID" value="XM_046208985.1"/>
</dbReference>
<sequence length="177" mass="20725">MQSTPKPARRRSDSQGKKLFLPEWKTRVLEVAEEEESRRDDQTVVHDPNRENSRERERKHVQKHHREARIVTVAVFVQKSQNSDGLQERHRRTSNKEQQLELQGEVSEPNISGGNSIGLVETHFPIKIRDKETKKRRVQQKQSKVPVQEVVVRHQQVTEALFPVHNHANLANVFWNV</sequence>
<name>A0A9P8TA99_9ASCO</name>
<proteinExistence type="predicted"/>